<dbReference type="STRING" id="1300347.I601_0715"/>
<protein>
    <submittedName>
        <fullName evidence="2">Uncharacterized protein</fullName>
    </submittedName>
</protein>
<name>A0A1A9GIA0_9ACTN</name>
<reference evidence="2 3" key="1">
    <citation type="submission" date="2016-03" db="EMBL/GenBank/DDBJ databases">
        <title>Complete genome sequence of a soil Actinobacterium, Nocardioides dokdonensis FR1436.</title>
        <authorList>
            <person name="Kwon S.-K."/>
            <person name="Kim K."/>
            <person name="Kim J.F."/>
        </authorList>
    </citation>
    <scope>NUCLEOTIDE SEQUENCE [LARGE SCALE GENOMIC DNA]</scope>
    <source>
        <strain evidence="2 3">FR1436</strain>
    </source>
</reference>
<evidence type="ECO:0000313" key="2">
    <source>
        <dbReference type="EMBL" id="ANH37165.1"/>
    </source>
</evidence>
<feature type="compositionally biased region" description="Acidic residues" evidence="1">
    <location>
        <begin position="53"/>
        <end position="71"/>
    </location>
</feature>
<proteinExistence type="predicted"/>
<organism evidence="2 3">
    <name type="scientific">Nocardioides dokdonensis FR1436</name>
    <dbReference type="NCBI Taxonomy" id="1300347"/>
    <lineage>
        <taxon>Bacteria</taxon>
        <taxon>Bacillati</taxon>
        <taxon>Actinomycetota</taxon>
        <taxon>Actinomycetes</taxon>
        <taxon>Propionibacteriales</taxon>
        <taxon>Nocardioidaceae</taxon>
        <taxon>Nocardioides</taxon>
    </lineage>
</organism>
<evidence type="ECO:0000256" key="1">
    <source>
        <dbReference type="SAM" id="MobiDB-lite"/>
    </source>
</evidence>
<dbReference type="EMBL" id="CP015079">
    <property type="protein sequence ID" value="ANH37165.1"/>
    <property type="molecule type" value="Genomic_DNA"/>
</dbReference>
<dbReference type="KEGG" id="ndk:I601_0715"/>
<sequence>MHPAMNHGRTRTAVAPPPSLDDILGAADSARIGRVDFTHPLASDVPPAPEPAPDPDPEPEPEPEPGPEPEPDLAPGPELEQVTARVRADRDAALAHLAAVEEEVARRCELITAQAELDAERIRLEARREAQSILAAAAVARLSDDLEPPRTGGHR</sequence>
<dbReference type="RefSeq" id="WP_068106516.1">
    <property type="nucleotide sequence ID" value="NZ_CP015079.1"/>
</dbReference>
<feature type="region of interest" description="Disordered" evidence="1">
    <location>
        <begin position="1"/>
        <end position="81"/>
    </location>
</feature>
<dbReference type="PATRIC" id="fig|1300347.3.peg.719"/>
<gene>
    <name evidence="2" type="ORF">I601_0715</name>
</gene>
<dbReference type="AlphaFoldDB" id="A0A1A9GIA0"/>
<accession>A0A1A9GIA0</accession>
<evidence type="ECO:0000313" key="3">
    <source>
        <dbReference type="Proteomes" id="UP000077868"/>
    </source>
</evidence>
<dbReference type="Proteomes" id="UP000077868">
    <property type="component" value="Chromosome"/>
</dbReference>
<keyword evidence="3" id="KW-1185">Reference proteome</keyword>